<evidence type="ECO:0000313" key="11">
    <source>
        <dbReference type="EMBL" id="KAF4704638.1"/>
    </source>
</evidence>
<dbReference type="Pfam" id="PF07973">
    <property type="entry name" value="tRNA_SAD"/>
    <property type="match status" value="1"/>
</dbReference>
<dbReference type="PROSITE" id="PS50860">
    <property type="entry name" value="AA_TRNA_LIGASE_II_ALA"/>
    <property type="match status" value="1"/>
</dbReference>
<comment type="caution">
    <text evidence="11">The sequence shown here is derived from an EMBL/GenBank/DDBJ whole genome shotgun (WGS) entry which is preliminary data.</text>
</comment>
<dbReference type="SUPFAM" id="SSF55186">
    <property type="entry name" value="ThrRS/AlaRS common domain"/>
    <property type="match status" value="1"/>
</dbReference>
<evidence type="ECO:0000259" key="10">
    <source>
        <dbReference type="PROSITE" id="PS50860"/>
    </source>
</evidence>
<evidence type="ECO:0000256" key="5">
    <source>
        <dbReference type="ARBA" id="ARBA00022741"/>
    </source>
</evidence>
<accession>A0A7J6Q8T5</accession>
<dbReference type="SMART" id="SM00863">
    <property type="entry name" value="tRNA_SAD"/>
    <property type="match status" value="1"/>
</dbReference>
<dbReference type="GO" id="GO:0005524">
    <property type="term" value="F:ATP binding"/>
    <property type="evidence" value="ECO:0007669"/>
    <property type="project" value="UniProtKB-KW"/>
</dbReference>
<feature type="non-terminal residue" evidence="11">
    <location>
        <position position="1"/>
    </location>
</feature>
<feature type="non-terminal residue" evidence="11">
    <location>
        <position position="211"/>
    </location>
</feature>
<comment type="similarity">
    <text evidence="1">Belongs to the class-II aminoacyl-tRNA synthetase family.</text>
</comment>
<dbReference type="InterPro" id="IPR018163">
    <property type="entry name" value="Thr/Ala-tRNA-synth_IIc_edit"/>
</dbReference>
<reference evidence="11 12" key="1">
    <citation type="submission" date="2020-04" db="EMBL/GenBank/DDBJ databases">
        <title>Perkinsus olseni comparative genomics.</title>
        <authorList>
            <person name="Bogema D.R."/>
        </authorList>
    </citation>
    <scope>NUCLEOTIDE SEQUENCE [LARGE SCALE GENOMIC DNA]</scope>
    <source>
        <strain evidence="11">ATCC PRA-205</strain>
    </source>
</reference>
<dbReference type="GO" id="GO:0002161">
    <property type="term" value="F:aminoacyl-tRNA deacylase activity"/>
    <property type="evidence" value="ECO:0007669"/>
    <property type="project" value="TreeGrafter"/>
</dbReference>
<gene>
    <name evidence="11" type="ORF">FOZ62_013868</name>
</gene>
<dbReference type="EC" id="6.1.1.7" evidence="2"/>
<evidence type="ECO:0000256" key="8">
    <source>
        <dbReference type="ARBA" id="ARBA00022917"/>
    </source>
</evidence>
<evidence type="ECO:0000256" key="4">
    <source>
        <dbReference type="ARBA" id="ARBA00022598"/>
    </source>
</evidence>
<organism evidence="11 12">
    <name type="scientific">Perkinsus olseni</name>
    <name type="common">Perkinsus atlanticus</name>
    <dbReference type="NCBI Taxonomy" id="32597"/>
    <lineage>
        <taxon>Eukaryota</taxon>
        <taxon>Sar</taxon>
        <taxon>Alveolata</taxon>
        <taxon>Perkinsozoa</taxon>
        <taxon>Perkinsea</taxon>
        <taxon>Perkinsida</taxon>
        <taxon>Perkinsidae</taxon>
        <taxon>Perkinsus</taxon>
    </lineage>
</organism>
<keyword evidence="4" id="KW-0436">Ligase</keyword>
<dbReference type="AlphaFoldDB" id="A0A7J6Q8T5"/>
<dbReference type="GO" id="GO:0005739">
    <property type="term" value="C:mitochondrion"/>
    <property type="evidence" value="ECO:0007669"/>
    <property type="project" value="TreeGrafter"/>
</dbReference>
<evidence type="ECO:0000256" key="6">
    <source>
        <dbReference type="ARBA" id="ARBA00022840"/>
    </source>
</evidence>
<keyword evidence="5" id="KW-0547">Nucleotide-binding</keyword>
<evidence type="ECO:0000256" key="2">
    <source>
        <dbReference type="ARBA" id="ARBA00013168"/>
    </source>
</evidence>
<dbReference type="FunFam" id="3.30.980.10:FF:000004">
    <property type="entry name" value="Alanine--tRNA ligase, cytoplasmic"/>
    <property type="match status" value="1"/>
</dbReference>
<dbReference type="PANTHER" id="PTHR11777">
    <property type="entry name" value="ALANYL-TRNA SYNTHETASE"/>
    <property type="match status" value="1"/>
</dbReference>
<feature type="domain" description="Alanyl-transfer RNA synthetases family profile" evidence="10">
    <location>
        <begin position="1"/>
        <end position="173"/>
    </location>
</feature>
<evidence type="ECO:0000256" key="3">
    <source>
        <dbReference type="ARBA" id="ARBA00022555"/>
    </source>
</evidence>
<keyword evidence="7" id="KW-0694">RNA-binding</keyword>
<dbReference type="PANTHER" id="PTHR11777:SF9">
    <property type="entry name" value="ALANINE--TRNA LIGASE, CYTOPLASMIC"/>
    <property type="match status" value="1"/>
</dbReference>
<keyword evidence="3" id="KW-0820">tRNA-binding</keyword>
<evidence type="ECO:0000256" key="9">
    <source>
        <dbReference type="ARBA" id="ARBA00023146"/>
    </source>
</evidence>
<dbReference type="Proteomes" id="UP000574390">
    <property type="component" value="Unassembled WGS sequence"/>
</dbReference>
<evidence type="ECO:0000313" key="12">
    <source>
        <dbReference type="Proteomes" id="UP000574390"/>
    </source>
</evidence>
<dbReference type="EMBL" id="JABANM010031399">
    <property type="protein sequence ID" value="KAF4704638.1"/>
    <property type="molecule type" value="Genomic_DNA"/>
</dbReference>
<keyword evidence="9" id="KW-0030">Aminoacyl-tRNA synthetase</keyword>
<evidence type="ECO:0000256" key="1">
    <source>
        <dbReference type="ARBA" id="ARBA00008226"/>
    </source>
</evidence>
<proteinExistence type="inferred from homology"/>
<dbReference type="GO" id="GO:0000049">
    <property type="term" value="F:tRNA binding"/>
    <property type="evidence" value="ECO:0007669"/>
    <property type="project" value="UniProtKB-KW"/>
</dbReference>
<evidence type="ECO:0000256" key="7">
    <source>
        <dbReference type="ARBA" id="ARBA00022884"/>
    </source>
</evidence>
<dbReference type="GO" id="GO:0006419">
    <property type="term" value="P:alanyl-tRNA aminoacylation"/>
    <property type="evidence" value="ECO:0007669"/>
    <property type="project" value="InterPro"/>
</dbReference>
<name>A0A7J6Q8T5_PEROL</name>
<keyword evidence="8" id="KW-0648">Protein biosynthesis</keyword>
<protein>
    <recommendedName>
        <fullName evidence="2">alanine--tRNA ligase</fullName>
        <ecNumber evidence="2">6.1.1.7</ecNumber>
    </recommendedName>
</protein>
<dbReference type="InterPro" id="IPR018165">
    <property type="entry name" value="Ala-tRNA-synth_IIc_core"/>
</dbReference>
<dbReference type="InterPro" id="IPR012947">
    <property type="entry name" value="tRNA_SAD"/>
</dbReference>
<dbReference type="InterPro" id="IPR050058">
    <property type="entry name" value="Ala-tRNA_ligase"/>
</dbReference>
<dbReference type="GO" id="GO:0004813">
    <property type="term" value="F:alanine-tRNA ligase activity"/>
    <property type="evidence" value="ECO:0007669"/>
    <property type="project" value="UniProtKB-EC"/>
</dbReference>
<keyword evidence="6" id="KW-0067">ATP-binding</keyword>
<sequence>VRASVDYQRRALIAKNHTATHILNFALREVLGEKCDQRGSLVDPSRLRFDFAQNKPITNEQLKEIERICNQQIQKHLEVFANDVQLAKAKDIRGLRAVFGETYPDPVRVVSVGEEIDTLLKETQVDFGHEFSIEFCGGTHVGNSQEIFKFVITAEEGIAKGIRRIVAATGPQAAVEASIKTTDLMEELNSAKALKGEVLDHAIAQLRNKLN</sequence>
<dbReference type="Gene3D" id="3.30.980.10">
    <property type="entry name" value="Threonyl-trna Synthetase, Chain A, domain 2"/>
    <property type="match status" value="1"/>
</dbReference>